<gene>
    <name evidence="2" type="ORF">BSI_34740</name>
</gene>
<dbReference type="AlphaFoldDB" id="A0A9W5PBR1"/>
<sequence>MSIFLKSYNLVSDSPEPLKWEDYEKKVLDDYRILLQQQSENEKVFQDFFEKNPAMLPGAYGFFGESGHAPYNNVLITQPVLQGLITKVPDFLWIASDSLNIYPIFIEIEAPSKKWFNQDGTQTAKFTQAQSQIQDWKTWYSNPIHQSIFFQYYDIDKKIIEGKSVKPFYVLIYGLREEFEGKPHLNQKRAQLNKSDEIFMTYDRLTPNIKGRDVITCHVKNRDYSAKYVSPTFRLGPVFAEELNIINNKEEAILNTDLTDERKKFLISRLKYWEDFGKKKNKGLINTGDWE</sequence>
<dbReference type="Pfam" id="PF14082">
    <property type="entry name" value="SduA_C"/>
    <property type="match status" value="1"/>
</dbReference>
<dbReference type="InterPro" id="IPR025359">
    <property type="entry name" value="SduA_C"/>
</dbReference>
<keyword evidence="3" id="KW-1185">Reference proteome</keyword>
<evidence type="ECO:0000313" key="3">
    <source>
        <dbReference type="Proteomes" id="UP000011182"/>
    </source>
</evidence>
<organism evidence="2 3">
    <name type="scientific">Bacillus inaquosorum KCTC 13429</name>
    <dbReference type="NCBI Taxonomy" id="1236548"/>
    <lineage>
        <taxon>Bacteria</taxon>
        <taxon>Bacillati</taxon>
        <taxon>Bacillota</taxon>
        <taxon>Bacilli</taxon>
        <taxon>Bacillales</taxon>
        <taxon>Bacillaceae</taxon>
        <taxon>Bacillus</taxon>
    </lineage>
</organism>
<dbReference type="Proteomes" id="UP000011182">
    <property type="component" value="Unassembled WGS sequence"/>
</dbReference>
<reference evidence="2 3" key="1">
    <citation type="journal article" date="2014" name="Syst. Appl. Microbiol.">
        <title>Genomic insights into the taxonomic status of the three subspecies of Bacillus subtilis.</title>
        <authorList>
            <person name="Yi H."/>
            <person name="Chun J."/>
            <person name="Cha C.J."/>
        </authorList>
    </citation>
    <scope>NUCLEOTIDE SEQUENCE [LARGE SCALE GENOMIC DNA]</scope>
    <source>
        <strain evidence="2 3">KCTC 13429</strain>
    </source>
</reference>
<accession>A0A9W5PBR1</accession>
<protein>
    <recommendedName>
        <fullName evidence="1">Shedu protein SduA C-terminal domain-containing protein</fullName>
    </recommendedName>
</protein>
<feature type="domain" description="Shedu protein SduA C-terminal" evidence="1">
    <location>
        <begin position="40"/>
        <end position="205"/>
    </location>
</feature>
<evidence type="ECO:0000313" key="2">
    <source>
        <dbReference type="EMBL" id="ELS59958.1"/>
    </source>
</evidence>
<evidence type="ECO:0000259" key="1">
    <source>
        <dbReference type="Pfam" id="PF14082"/>
    </source>
</evidence>
<dbReference type="RefSeq" id="WP_003240857.1">
    <property type="nucleotide sequence ID" value="NZ_AMXN01000007.1"/>
</dbReference>
<dbReference type="EMBL" id="AMXN01000007">
    <property type="protein sequence ID" value="ELS59958.1"/>
    <property type="molecule type" value="Genomic_DNA"/>
</dbReference>
<proteinExistence type="predicted"/>
<comment type="caution">
    <text evidence="2">The sequence shown here is derived from an EMBL/GenBank/DDBJ whole genome shotgun (WGS) entry which is preliminary data.</text>
</comment>
<name>A0A9W5PBR1_9BACI</name>